<feature type="transmembrane region" description="Helical" evidence="7">
    <location>
        <begin position="46"/>
        <end position="66"/>
    </location>
</feature>
<evidence type="ECO:0000313" key="9">
    <source>
        <dbReference type="Proteomes" id="UP000785625"/>
    </source>
</evidence>
<dbReference type="RefSeq" id="WP_204784725.1">
    <property type="nucleotide sequence ID" value="NZ_CALVGD010000013.1"/>
</dbReference>
<evidence type="ECO:0000256" key="2">
    <source>
        <dbReference type="ARBA" id="ARBA00022448"/>
    </source>
</evidence>
<gene>
    <name evidence="8" type="ORF">H5975_02365</name>
</gene>
<feature type="transmembrane region" description="Helical" evidence="7">
    <location>
        <begin position="160"/>
        <end position="183"/>
    </location>
</feature>
<feature type="transmembrane region" description="Helical" evidence="7">
    <location>
        <begin position="20"/>
        <end position="40"/>
    </location>
</feature>
<accession>A0ABS2GWS9</accession>
<feature type="transmembrane region" description="Helical" evidence="7">
    <location>
        <begin position="295"/>
        <end position="319"/>
    </location>
</feature>
<reference evidence="8 9" key="1">
    <citation type="journal article" date="2021" name="Sci. Rep.">
        <title>The distribution of antibiotic resistance genes in chicken gut microbiota commensals.</title>
        <authorList>
            <person name="Juricova H."/>
            <person name="Matiasovicova J."/>
            <person name="Kubasova T."/>
            <person name="Cejkova D."/>
            <person name="Rychlik I."/>
        </authorList>
    </citation>
    <scope>NUCLEOTIDE SEQUENCE [LARGE SCALE GENOMIC DNA]</scope>
    <source>
        <strain evidence="8 9">An574</strain>
    </source>
</reference>
<dbReference type="Gene3D" id="1.20.1740.10">
    <property type="entry name" value="Amino acid/polyamine transporter I"/>
    <property type="match status" value="1"/>
</dbReference>
<evidence type="ECO:0000256" key="5">
    <source>
        <dbReference type="ARBA" id="ARBA00022989"/>
    </source>
</evidence>
<dbReference type="Pfam" id="PF13520">
    <property type="entry name" value="AA_permease_2"/>
    <property type="match status" value="1"/>
</dbReference>
<feature type="transmembrane region" description="Helical" evidence="7">
    <location>
        <begin position="449"/>
        <end position="469"/>
    </location>
</feature>
<dbReference type="PANTHER" id="PTHR42770:SF15">
    <property type="entry name" value="GLUTAMATE_GAMMA-AMINOBUTYRATE ANTIPORTER-RELATED"/>
    <property type="match status" value="1"/>
</dbReference>
<dbReference type="EMBL" id="JACJKU010000013">
    <property type="protein sequence ID" value="MBM6940343.1"/>
    <property type="molecule type" value="Genomic_DNA"/>
</dbReference>
<feature type="transmembrane region" description="Helical" evidence="7">
    <location>
        <begin position="105"/>
        <end position="126"/>
    </location>
</feature>
<keyword evidence="2" id="KW-0813">Transport</keyword>
<evidence type="ECO:0000256" key="6">
    <source>
        <dbReference type="ARBA" id="ARBA00023136"/>
    </source>
</evidence>
<feature type="transmembrane region" description="Helical" evidence="7">
    <location>
        <begin position="419"/>
        <end position="437"/>
    </location>
</feature>
<comment type="caution">
    <text evidence="8">The sequence shown here is derived from an EMBL/GenBank/DDBJ whole genome shotgun (WGS) entry which is preliminary data.</text>
</comment>
<organism evidence="8 9">
    <name type="scientific">Limosilactobacillus coleohominis</name>
    <dbReference type="NCBI Taxonomy" id="181675"/>
    <lineage>
        <taxon>Bacteria</taxon>
        <taxon>Bacillati</taxon>
        <taxon>Bacillota</taxon>
        <taxon>Bacilli</taxon>
        <taxon>Lactobacillales</taxon>
        <taxon>Lactobacillaceae</taxon>
        <taxon>Limosilactobacillus</taxon>
    </lineage>
</organism>
<feature type="transmembrane region" description="Helical" evidence="7">
    <location>
        <begin position="242"/>
        <end position="263"/>
    </location>
</feature>
<evidence type="ECO:0000256" key="7">
    <source>
        <dbReference type="SAM" id="Phobius"/>
    </source>
</evidence>
<proteinExistence type="predicted"/>
<dbReference type="InterPro" id="IPR002293">
    <property type="entry name" value="AA/rel_permease1"/>
</dbReference>
<keyword evidence="6 7" id="KW-0472">Membrane</keyword>
<comment type="subcellular location">
    <subcellularLocation>
        <location evidence="1">Cell membrane</location>
        <topology evidence="1">Multi-pass membrane protein</topology>
    </subcellularLocation>
</comment>
<evidence type="ECO:0000313" key="8">
    <source>
        <dbReference type="EMBL" id="MBM6940343.1"/>
    </source>
</evidence>
<feature type="transmembrane region" description="Helical" evidence="7">
    <location>
        <begin position="132"/>
        <end position="148"/>
    </location>
</feature>
<feature type="transmembrane region" description="Helical" evidence="7">
    <location>
        <begin position="203"/>
        <end position="221"/>
    </location>
</feature>
<evidence type="ECO:0000256" key="3">
    <source>
        <dbReference type="ARBA" id="ARBA00022475"/>
    </source>
</evidence>
<feature type="transmembrane region" description="Helical" evidence="7">
    <location>
        <begin position="340"/>
        <end position="360"/>
    </location>
</feature>
<keyword evidence="3" id="KW-1003">Cell membrane</keyword>
<dbReference type="PANTHER" id="PTHR42770">
    <property type="entry name" value="AMINO ACID TRANSPORTER-RELATED"/>
    <property type="match status" value="1"/>
</dbReference>
<keyword evidence="5 7" id="KW-1133">Transmembrane helix</keyword>
<dbReference type="InterPro" id="IPR050367">
    <property type="entry name" value="APC_superfamily"/>
</dbReference>
<protein>
    <submittedName>
        <fullName evidence="8">Amino acid permease</fullName>
    </submittedName>
</protein>
<sequence length="488" mass="53995">MAENKQEAKDLKAVNQITGFQLFSMTTSMVMTVYGFASFAKQGATAFFFLFLAGILWFLPVTRAAGEMASVDGWSKGGVFTWVGQMYSENSGFTALFYQWVHITVGMNTMMMFIIACFSASLSLPAMYDNLWIRYILILIIIWGLIALQQRGTKFTGKIAQWGFTLGVIIPVFFLLFLFAAYLLTGHHMLITINWHTIFPQTWSGSVLVGFVPFILAFCGAEGSAPHVKNLKNPKAYAKVMLALCIAAICSDIIGSMSIAATIPNDKIQLSNGIVFAYGSLASMFHMSGEFVQRLTGILLALGVLAEISSWVVGPNAGMHEAAKKGYLPARFAKSNKNGIGTNVMILQGIIVCIVGAWLTFGAGGSKNDISFQTAMSLTVAIYMLMYLMMFAAYFRLVNRHDDLHRTWVASRSKFLKNLYAIVGFILTAFALIVTFFPPKGYSVAQQHTYLMLLVVGFVIVFLVPFVMLRYHAKWTKDVKDAGLYDED</sequence>
<keyword evidence="9" id="KW-1185">Reference proteome</keyword>
<name>A0ABS2GWS9_9LACO</name>
<feature type="transmembrane region" description="Helical" evidence="7">
    <location>
        <begin position="380"/>
        <end position="398"/>
    </location>
</feature>
<dbReference type="PIRSF" id="PIRSF006060">
    <property type="entry name" value="AA_transporter"/>
    <property type="match status" value="1"/>
</dbReference>
<dbReference type="Proteomes" id="UP000785625">
    <property type="component" value="Unassembled WGS sequence"/>
</dbReference>
<keyword evidence="4 7" id="KW-0812">Transmembrane</keyword>
<evidence type="ECO:0000256" key="4">
    <source>
        <dbReference type="ARBA" id="ARBA00022692"/>
    </source>
</evidence>
<evidence type="ECO:0000256" key="1">
    <source>
        <dbReference type="ARBA" id="ARBA00004651"/>
    </source>
</evidence>